<evidence type="ECO:0000259" key="14">
    <source>
        <dbReference type="Pfam" id="PF08245"/>
    </source>
</evidence>
<name>A0ABQ6DXW3_9GAMM</name>
<keyword evidence="5 10" id="KW-0067">ATP-binding</keyword>
<dbReference type="PANTHER" id="PTHR43024">
    <property type="entry name" value="UDP-N-ACETYLMURAMOYL-TRIPEPTIDE--D-ALANYL-D-ALANINE LIGASE"/>
    <property type="match status" value="1"/>
</dbReference>
<gene>
    <name evidence="10 15" type="primary">murF</name>
    <name evidence="15" type="ORF">GCM10007916_08960</name>
</gene>
<dbReference type="InterPro" id="IPR036615">
    <property type="entry name" value="Mur_ligase_C_dom_sf"/>
</dbReference>
<reference evidence="16" key="1">
    <citation type="journal article" date="2019" name="Int. J. Syst. Evol. Microbiol.">
        <title>The Global Catalogue of Microorganisms (GCM) 10K type strain sequencing project: providing services to taxonomists for standard genome sequencing and annotation.</title>
        <authorList>
            <consortium name="The Broad Institute Genomics Platform"/>
            <consortium name="The Broad Institute Genome Sequencing Center for Infectious Disease"/>
            <person name="Wu L."/>
            <person name="Ma J."/>
        </authorList>
    </citation>
    <scope>NUCLEOTIDE SEQUENCE [LARGE SCALE GENOMIC DNA]</scope>
    <source>
        <strain evidence="16">NBRC 103166</strain>
    </source>
</reference>
<comment type="function">
    <text evidence="10 11">Involved in cell wall formation. Catalyzes the final step in the synthesis of UDP-N-acetylmuramoyl-pentapeptide, the precursor of murein.</text>
</comment>
<evidence type="ECO:0000256" key="1">
    <source>
        <dbReference type="ARBA" id="ARBA00022490"/>
    </source>
</evidence>
<evidence type="ECO:0000256" key="8">
    <source>
        <dbReference type="ARBA" id="ARBA00023306"/>
    </source>
</evidence>
<organism evidence="15 16">
    <name type="scientific">Psychromonas marina</name>
    <dbReference type="NCBI Taxonomy" id="88364"/>
    <lineage>
        <taxon>Bacteria</taxon>
        <taxon>Pseudomonadati</taxon>
        <taxon>Pseudomonadota</taxon>
        <taxon>Gammaproteobacteria</taxon>
        <taxon>Alteromonadales</taxon>
        <taxon>Psychromonadaceae</taxon>
        <taxon>Psychromonas</taxon>
    </lineage>
</organism>
<evidence type="ECO:0000259" key="12">
    <source>
        <dbReference type="Pfam" id="PF01225"/>
    </source>
</evidence>
<dbReference type="HAMAP" id="MF_02019">
    <property type="entry name" value="MurF"/>
    <property type="match status" value="1"/>
</dbReference>
<evidence type="ECO:0000256" key="11">
    <source>
        <dbReference type="RuleBase" id="RU004136"/>
    </source>
</evidence>
<comment type="pathway">
    <text evidence="10 11">Cell wall biogenesis; peptidoglycan biosynthesis.</text>
</comment>
<dbReference type="InterPro" id="IPR000713">
    <property type="entry name" value="Mur_ligase_N"/>
</dbReference>
<dbReference type="NCBIfam" id="TIGR01143">
    <property type="entry name" value="murF"/>
    <property type="match status" value="1"/>
</dbReference>
<evidence type="ECO:0000256" key="6">
    <source>
        <dbReference type="ARBA" id="ARBA00022960"/>
    </source>
</evidence>
<dbReference type="InterPro" id="IPR035911">
    <property type="entry name" value="MurE/MurF_N"/>
</dbReference>
<dbReference type="InterPro" id="IPR013221">
    <property type="entry name" value="Mur_ligase_cen"/>
</dbReference>
<dbReference type="EMBL" id="BSPQ01000002">
    <property type="protein sequence ID" value="GLS89829.1"/>
    <property type="molecule type" value="Genomic_DNA"/>
</dbReference>
<dbReference type="InterPro" id="IPR004101">
    <property type="entry name" value="Mur_ligase_C"/>
</dbReference>
<keyword evidence="7 10" id="KW-0573">Peptidoglycan synthesis</keyword>
<keyword evidence="6 10" id="KW-0133">Cell shape</keyword>
<dbReference type="Gene3D" id="3.90.190.20">
    <property type="entry name" value="Mur ligase, C-terminal domain"/>
    <property type="match status" value="1"/>
</dbReference>
<evidence type="ECO:0000256" key="9">
    <source>
        <dbReference type="ARBA" id="ARBA00023316"/>
    </source>
</evidence>
<keyword evidence="4 10" id="KW-0547">Nucleotide-binding</keyword>
<comment type="catalytic activity">
    <reaction evidence="10 11">
        <text>D-alanyl-D-alanine + UDP-N-acetyl-alpha-D-muramoyl-L-alanyl-gamma-D-glutamyl-meso-2,6-diaminopimelate + ATP = UDP-N-acetyl-alpha-D-muramoyl-L-alanyl-gamma-D-glutamyl-meso-2,6-diaminopimeloyl-D-alanyl-D-alanine + ADP + phosphate + H(+)</text>
        <dbReference type="Rhea" id="RHEA:28374"/>
        <dbReference type="ChEBI" id="CHEBI:15378"/>
        <dbReference type="ChEBI" id="CHEBI:30616"/>
        <dbReference type="ChEBI" id="CHEBI:43474"/>
        <dbReference type="ChEBI" id="CHEBI:57822"/>
        <dbReference type="ChEBI" id="CHEBI:61386"/>
        <dbReference type="ChEBI" id="CHEBI:83905"/>
        <dbReference type="ChEBI" id="CHEBI:456216"/>
        <dbReference type="EC" id="6.3.2.10"/>
    </reaction>
</comment>
<keyword evidence="2 10" id="KW-0436">Ligase</keyword>
<comment type="caution">
    <text evidence="15">The sequence shown here is derived from an EMBL/GenBank/DDBJ whole genome shotgun (WGS) entry which is preliminary data.</text>
</comment>
<keyword evidence="8 10" id="KW-0131">Cell cycle</keyword>
<dbReference type="EC" id="6.3.2.10" evidence="10 11"/>
<evidence type="ECO:0000256" key="3">
    <source>
        <dbReference type="ARBA" id="ARBA00022618"/>
    </source>
</evidence>
<keyword evidence="16" id="KW-1185">Reference proteome</keyword>
<dbReference type="InterPro" id="IPR005863">
    <property type="entry name" value="UDP-N-AcMur_synth"/>
</dbReference>
<dbReference type="InterPro" id="IPR036565">
    <property type="entry name" value="Mur-like_cat_sf"/>
</dbReference>
<dbReference type="SUPFAM" id="SSF53244">
    <property type="entry name" value="MurD-like peptide ligases, peptide-binding domain"/>
    <property type="match status" value="1"/>
</dbReference>
<feature type="binding site" evidence="10">
    <location>
        <begin position="111"/>
        <end position="117"/>
    </location>
    <ligand>
        <name>ATP</name>
        <dbReference type="ChEBI" id="CHEBI:30616"/>
    </ligand>
</feature>
<evidence type="ECO:0000259" key="13">
    <source>
        <dbReference type="Pfam" id="PF02875"/>
    </source>
</evidence>
<evidence type="ECO:0000256" key="5">
    <source>
        <dbReference type="ARBA" id="ARBA00022840"/>
    </source>
</evidence>
<evidence type="ECO:0000313" key="16">
    <source>
        <dbReference type="Proteomes" id="UP001157353"/>
    </source>
</evidence>
<dbReference type="SUPFAM" id="SSF63418">
    <property type="entry name" value="MurE/MurF N-terminal domain"/>
    <property type="match status" value="1"/>
</dbReference>
<dbReference type="Gene3D" id="3.40.1190.10">
    <property type="entry name" value="Mur-like, catalytic domain"/>
    <property type="match status" value="1"/>
</dbReference>
<feature type="domain" description="Mur ligase N-terminal catalytic" evidence="12">
    <location>
        <begin position="27"/>
        <end position="76"/>
    </location>
</feature>
<dbReference type="Pfam" id="PF08245">
    <property type="entry name" value="Mur_ligase_M"/>
    <property type="match status" value="1"/>
</dbReference>
<feature type="domain" description="Mur ligase central" evidence="14">
    <location>
        <begin position="109"/>
        <end position="303"/>
    </location>
</feature>
<dbReference type="GO" id="GO:0016874">
    <property type="term" value="F:ligase activity"/>
    <property type="evidence" value="ECO:0007669"/>
    <property type="project" value="UniProtKB-KW"/>
</dbReference>
<dbReference type="Pfam" id="PF01225">
    <property type="entry name" value="Mur_ligase"/>
    <property type="match status" value="1"/>
</dbReference>
<comment type="subcellular location">
    <subcellularLocation>
        <location evidence="10 11">Cytoplasm</location>
    </subcellularLocation>
</comment>
<dbReference type="Proteomes" id="UP001157353">
    <property type="component" value="Unassembled WGS sequence"/>
</dbReference>
<dbReference type="Pfam" id="PF02875">
    <property type="entry name" value="Mur_ligase_C"/>
    <property type="match status" value="1"/>
</dbReference>
<accession>A0ABQ6DXW3</accession>
<proteinExistence type="inferred from homology"/>
<keyword evidence="3 10" id="KW-0132">Cell division</keyword>
<dbReference type="InterPro" id="IPR051046">
    <property type="entry name" value="MurCDEF_CellWall_CoF430Synth"/>
</dbReference>
<dbReference type="RefSeq" id="WP_284202955.1">
    <property type="nucleotide sequence ID" value="NZ_BSPQ01000002.1"/>
</dbReference>
<dbReference type="Gene3D" id="3.40.1390.10">
    <property type="entry name" value="MurE/MurF, N-terminal domain"/>
    <property type="match status" value="1"/>
</dbReference>
<evidence type="ECO:0000256" key="4">
    <source>
        <dbReference type="ARBA" id="ARBA00022741"/>
    </source>
</evidence>
<comment type="similarity">
    <text evidence="10">Belongs to the MurCDEF family. MurF subfamily.</text>
</comment>
<sequence>MIPLTLAEIATATAGKLLNSNESQLSINSVCTDTRNIEAGCLFIALQGESFDAHNFLTNAQQAGASALLVHQKTSSELPTILVKDTRIALGLLSAYVKTKIENLKCAAITGSNGKTTTKEMLAAILGVFSQSENSVLATAGNFNNDIGLPLTLLRLTEHHRYAVVELGANHQGEIAYTANLAKPDVALINNVMPAHLEGFGSIEGVANAKSEIWSSLTKCGTGVVNLDAKFSETFIKQLNAQQSQLFTFSQTDTDATVYASDVTYDPLGNAIFTLNYEHSKEQVCLNIAGKHNVSNALAATSMALVLGCDLHHIRQGLANLKQVAGRVNSTQVNDNLLLIDDSYNANSASLKAAIDLLMQCSGEKLLIVADMGELGQYAEQEHRSVGEYAAEKGVNLLLTVGQLTQFTHQSFSSLSDQSSVHFADKAGLKAYLTPYLQKSSNKNLTILVKGSRSAKMEEIVAFIKQPQIG</sequence>
<dbReference type="SUPFAM" id="SSF53623">
    <property type="entry name" value="MurD-like peptide ligases, catalytic domain"/>
    <property type="match status" value="1"/>
</dbReference>
<keyword evidence="1 10" id="KW-0963">Cytoplasm</keyword>
<keyword evidence="9 10" id="KW-0961">Cell wall biogenesis/degradation</keyword>
<evidence type="ECO:0000256" key="7">
    <source>
        <dbReference type="ARBA" id="ARBA00022984"/>
    </source>
</evidence>
<feature type="domain" description="Mur ligase C-terminal" evidence="13">
    <location>
        <begin position="326"/>
        <end position="453"/>
    </location>
</feature>
<dbReference type="PANTHER" id="PTHR43024:SF1">
    <property type="entry name" value="UDP-N-ACETYLMURAMOYL-TRIPEPTIDE--D-ALANYL-D-ALANINE LIGASE"/>
    <property type="match status" value="1"/>
</dbReference>
<protein>
    <recommendedName>
        <fullName evidence="10 11">UDP-N-acetylmuramoyl-tripeptide--D-alanyl-D-alanine ligase</fullName>
        <ecNumber evidence="10 11">6.3.2.10</ecNumber>
    </recommendedName>
    <alternativeName>
        <fullName evidence="10">D-alanyl-D-alanine-adding enzyme</fullName>
    </alternativeName>
</protein>
<evidence type="ECO:0000256" key="10">
    <source>
        <dbReference type="HAMAP-Rule" id="MF_02019"/>
    </source>
</evidence>
<evidence type="ECO:0000256" key="2">
    <source>
        <dbReference type="ARBA" id="ARBA00022598"/>
    </source>
</evidence>
<evidence type="ECO:0000313" key="15">
    <source>
        <dbReference type="EMBL" id="GLS89829.1"/>
    </source>
</evidence>